<dbReference type="Proteomes" id="UP000236291">
    <property type="component" value="Unassembled WGS sequence"/>
</dbReference>
<feature type="non-terminal residue" evidence="1">
    <location>
        <position position="124"/>
    </location>
</feature>
<evidence type="ECO:0000313" key="1">
    <source>
        <dbReference type="EMBL" id="PNX60342.1"/>
    </source>
</evidence>
<protein>
    <submittedName>
        <fullName evidence="1">Uncharacterized protein</fullName>
    </submittedName>
</protein>
<name>A0A2K3K260_TRIPR</name>
<dbReference type="EMBL" id="ASHM01136210">
    <property type="protein sequence ID" value="PNX60342.1"/>
    <property type="molecule type" value="Genomic_DNA"/>
</dbReference>
<reference evidence="1 2" key="2">
    <citation type="journal article" date="2017" name="Front. Plant Sci.">
        <title>Gene Classification and Mining of Molecular Markers Useful in Red Clover (Trifolium pratense) Breeding.</title>
        <authorList>
            <person name="Istvanek J."/>
            <person name="Dluhosova J."/>
            <person name="Dluhos P."/>
            <person name="Patkova L."/>
            <person name="Nedelnik J."/>
            <person name="Repkova J."/>
        </authorList>
    </citation>
    <scope>NUCLEOTIDE SEQUENCE [LARGE SCALE GENOMIC DNA]</scope>
    <source>
        <strain evidence="2">cv. Tatra</strain>
        <tissue evidence="1">Young leaves</tissue>
    </source>
</reference>
<evidence type="ECO:0000313" key="2">
    <source>
        <dbReference type="Proteomes" id="UP000236291"/>
    </source>
</evidence>
<accession>A0A2K3K260</accession>
<dbReference type="AlphaFoldDB" id="A0A2K3K260"/>
<sequence>MTLKGWQNFVRRVYFVDSEGREVRDDQGRPIEEDFAKFPFYWRKEHYSMATSEFVYKLGELTAEERLDYKKLVEFVEGIPPYVLEDPDGEPLLGEDGQRVTSTKLIGTRELIACDTPEILTAFW</sequence>
<reference evidence="1 2" key="1">
    <citation type="journal article" date="2014" name="Am. J. Bot.">
        <title>Genome assembly and annotation for red clover (Trifolium pratense; Fabaceae).</title>
        <authorList>
            <person name="Istvanek J."/>
            <person name="Jaros M."/>
            <person name="Krenek A."/>
            <person name="Repkova J."/>
        </authorList>
    </citation>
    <scope>NUCLEOTIDE SEQUENCE [LARGE SCALE GENOMIC DNA]</scope>
    <source>
        <strain evidence="2">cv. Tatra</strain>
        <tissue evidence="1">Young leaves</tissue>
    </source>
</reference>
<comment type="caution">
    <text evidence="1">The sequence shown here is derived from an EMBL/GenBank/DDBJ whole genome shotgun (WGS) entry which is preliminary data.</text>
</comment>
<organism evidence="1 2">
    <name type="scientific">Trifolium pratense</name>
    <name type="common">Red clover</name>
    <dbReference type="NCBI Taxonomy" id="57577"/>
    <lineage>
        <taxon>Eukaryota</taxon>
        <taxon>Viridiplantae</taxon>
        <taxon>Streptophyta</taxon>
        <taxon>Embryophyta</taxon>
        <taxon>Tracheophyta</taxon>
        <taxon>Spermatophyta</taxon>
        <taxon>Magnoliopsida</taxon>
        <taxon>eudicotyledons</taxon>
        <taxon>Gunneridae</taxon>
        <taxon>Pentapetalae</taxon>
        <taxon>rosids</taxon>
        <taxon>fabids</taxon>
        <taxon>Fabales</taxon>
        <taxon>Fabaceae</taxon>
        <taxon>Papilionoideae</taxon>
        <taxon>50 kb inversion clade</taxon>
        <taxon>NPAAA clade</taxon>
        <taxon>Hologalegina</taxon>
        <taxon>IRL clade</taxon>
        <taxon>Trifolieae</taxon>
        <taxon>Trifolium</taxon>
    </lineage>
</organism>
<proteinExistence type="predicted"/>
<gene>
    <name evidence="1" type="ORF">L195_g060136</name>
</gene>